<keyword evidence="2" id="KW-1185">Reference proteome</keyword>
<sequence>MEDKQRLEEIREKIFNNYRPIDQTFDLVLSMKDILNVNFIQEACGHKFPSYYFLAVNDLEKCKKEDQEALDKFLPNATAGGCEQLELSCVEKYYPEDILPGICNCIPNITEEVHLDSFTIPLSFFSQIILSSLALNTLKIMNCKIDATEEPSLSETPSTDPQLETIFLSGSLPGLLPSEDEKIEEDHTEVSLKALHEIIKILKHYSLHKCLQEVKVEETDLCETTVQSMFTEAGFSVEVEHW</sequence>
<dbReference type="AlphaFoldDB" id="A0AAD1XJ17"/>
<organism evidence="1 2">
    <name type="scientific">Euplotes crassus</name>
    <dbReference type="NCBI Taxonomy" id="5936"/>
    <lineage>
        <taxon>Eukaryota</taxon>
        <taxon>Sar</taxon>
        <taxon>Alveolata</taxon>
        <taxon>Ciliophora</taxon>
        <taxon>Intramacronucleata</taxon>
        <taxon>Spirotrichea</taxon>
        <taxon>Hypotrichia</taxon>
        <taxon>Euplotida</taxon>
        <taxon>Euplotidae</taxon>
        <taxon>Moneuplotes</taxon>
    </lineage>
</organism>
<dbReference type="EMBL" id="CAMPGE010015008">
    <property type="protein sequence ID" value="CAI2373650.1"/>
    <property type="molecule type" value="Genomic_DNA"/>
</dbReference>
<name>A0AAD1XJ17_EUPCR</name>
<evidence type="ECO:0000313" key="1">
    <source>
        <dbReference type="EMBL" id="CAI2373650.1"/>
    </source>
</evidence>
<dbReference type="Proteomes" id="UP001295684">
    <property type="component" value="Unassembled WGS sequence"/>
</dbReference>
<proteinExistence type="predicted"/>
<gene>
    <name evidence="1" type="ORF">ECRASSUSDP1_LOCUS14996</name>
</gene>
<reference evidence="1" key="1">
    <citation type="submission" date="2023-07" db="EMBL/GenBank/DDBJ databases">
        <authorList>
            <consortium name="AG Swart"/>
            <person name="Singh M."/>
            <person name="Singh A."/>
            <person name="Seah K."/>
            <person name="Emmerich C."/>
        </authorList>
    </citation>
    <scope>NUCLEOTIDE SEQUENCE</scope>
    <source>
        <strain evidence="1">DP1</strain>
    </source>
</reference>
<evidence type="ECO:0000313" key="2">
    <source>
        <dbReference type="Proteomes" id="UP001295684"/>
    </source>
</evidence>
<accession>A0AAD1XJ17</accession>
<protein>
    <submittedName>
        <fullName evidence="1">Uncharacterized protein</fullName>
    </submittedName>
</protein>
<comment type="caution">
    <text evidence="1">The sequence shown here is derived from an EMBL/GenBank/DDBJ whole genome shotgun (WGS) entry which is preliminary data.</text>
</comment>